<dbReference type="InterPro" id="IPR055178">
    <property type="entry name" value="RsdA/BaiN/AoA(So)-like_dom"/>
</dbReference>
<dbReference type="Proteomes" id="UP000054693">
    <property type="component" value="Unassembled WGS sequence"/>
</dbReference>
<comment type="cofactor">
    <cofactor evidence="1">
        <name>FAD</name>
        <dbReference type="ChEBI" id="CHEBI:57692"/>
    </cofactor>
</comment>
<dbReference type="RefSeq" id="WP_058521982.1">
    <property type="nucleotide sequence ID" value="NZ_CAAAIP010000002.1"/>
</dbReference>
<dbReference type="Gene3D" id="1.10.8.260">
    <property type="entry name" value="HI0933 insert domain-like"/>
    <property type="match status" value="1"/>
</dbReference>
<proteinExistence type="predicted"/>
<dbReference type="InterPro" id="IPR023166">
    <property type="entry name" value="BaiN-like_dom_sf"/>
</dbReference>
<evidence type="ECO:0000256" key="2">
    <source>
        <dbReference type="ARBA" id="ARBA00022630"/>
    </source>
</evidence>
<dbReference type="PANTHER" id="PTHR42887">
    <property type="entry name" value="OS12G0638800 PROTEIN"/>
    <property type="match status" value="1"/>
</dbReference>
<protein>
    <submittedName>
        <fullName evidence="6">Oxidoreductase with FAD/NAD(P)-binding domain protein</fullName>
    </submittedName>
</protein>
<evidence type="ECO:0000313" key="6">
    <source>
        <dbReference type="EMBL" id="KTD71315.1"/>
    </source>
</evidence>
<gene>
    <name evidence="6" type="primary">yhiN</name>
    <name evidence="6" type="ORF">Ltuc_2674</name>
</gene>
<name>A0A0W0ZR94_9GAMM</name>
<dbReference type="NCBIfam" id="TIGR00275">
    <property type="entry name" value="aminoacetone oxidase family FAD-binding enzyme"/>
    <property type="match status" value="1"/>
</dbReference>
<dbReference type="OrthoDB" id="9773233at2"/>
<feature type="domain" description="RsdA/BaiN/AoA(So)-like insert" evidence="5">
    <location>
        <begin position="187"/>
        <end position="336"/>
    </location>
</feature>
<dbReference type="SUPFAM" id="SSF160996">
    <property type="entry name" value="HI0933 insert domain-like"/>
    <property type="match status" value="1"/>
</dbReference>
<dbReference type="Gene3D" id="2.40.30.10">
    <property type="entry name" value="Translation factors"/>
    <property type="match status" value="1"/>
</dbReference>
<dbReference type="AlphaFoldDB" id="A0A0W0ZR94"/>
<evidence type="ECO:0000256" key="3">
    <source>
        <dbReference type="ARBA" id="ARBA00022827"/>
    </source>
</evidence>
<dbReference type="InterPro" id="IPR004792">
    <property type="entry name" value="BaiN-like"/>
</dbReference>
<evidence type="ECO:0000259" key="5">
    <source>
        <dbReference type="Pfam" id="PF22780"/>
    </source>
</evidence>
<dbReference type="PANTHER" id="PTHR42887:SF2">
    <property type="entry name" value="OS12G0638800 PROTEIN"/>
    <property type="match status" value="1"/>
</dbReference>
<dbReference type="Pfam" id="PF03486">
    <property type="entry name" value="HI0933_like"/>
    <property type="match status" value="1"/>
</dbReference>
<dbReference type="SUPFAM" id="SSF51905">
    <property type="entry name" value="FAD/NAD(P)-binding domain"/>
    <property type="match status" value="1"/>
</dbReference>
<sequence>MEAVDVIIIGAGAAGLMCAIEAGKRHRKVLVLDHANKAGKKILMSGGGRCNFTNYYIEPEKYNSHNPHFFKSALSRYTQWDFIELVKKHKIPFHEKTLGQLFCDNKSKDIVDMLLKECGAVGATIHLNTYIEKIHKSHSFKLQTTKGIFQCQSLVIASGGLSIPTMGASPFAYKVAEQFGIKVWPTRAGLVPLTLDVLEKERITLLSGIGIDSLVKNERIEFRENTLFTHRGLSGPAILQLSSYWHAGESICINLLPEINLLNYLKNARSEKPQRQLNSILSTHLPKRIIELFISPELAETKLAELSNHNLESVAKQLNSWLVKPNGTEGYRTAEVTIGGVDCHAISSKTMEAQNTPGLYFIGEALDVTGWLGGYNFQWAWSSGWAAGQVV</sequence>
<dbReference type="Gene3D" id="3.50.50.60">
    <property type="entry name" value="FAD/NAD(P)-binding domain"/>
    <property type="match status" value="1"/>
</dbReference>
<accession>A0A0W0ZR94</accession>
<evidence type="ECO:0000259" key="4">
    <source>
        <dbReference type="Pfam" id="PF03486"/>
    </source>
</evidence>
<dbReference type="PRINTS" id="PR00368">
    <property type="entry name" value="FADPNR"/>
</dbReference>
<dbReference type="PRINTS" id="PR00411">
    <property type="entry name" value="PNDRDTASEI"/>
</dbReference>
<organism evidence="6 7">
    <name type="scientific">Legionella tucsonensis</name>
    <dbReference type="NCBI Taxonomy" id="40335"/>
    <lineage>
        <taxon>Bacteria</taxon>
        <taxon>Pseudomonadati</taxon>
        <taxon>Pseudomonadota</taxon>
        <taxon>Gammaproteobacteria</taxon>
        <taxon>Legionellales</taxon>
        <taxon>Legionellaceae</taxon>
        <taxon>Legionella</taxon>
    </lineage>
</organism>
<dbReference type="InterPro" id="IPR057661">
    <property type="entry name" value="RsdA/BaiN/AoA(So)_Rossmann"/>
</dbReference>
<dbReference type="Pfam" id="PF22780">
    <property type="entry name" value="HI0933_like_1st"/>
    <property type="match status" value="1"/>
</dbReference>
<keyword evidence="7" id="KW-1185">Reference proteome</keyword>
<dbReference type="InterPro" id="IPR036188">
    <property type="entry name" value="FAD/NAD-bd_sf"/>
</dbReference>
<evidence type="ECO:0000313" key="7">
    <source>
        <dbReference type="Proteomes" id="UP000054693"/>
    </source>
</evidence>
<comment type="caution">
    <text evidence="6">The sequence shown here is derived from an EMBL/GenBank/DDBJ whole genome shotgun (WGS) entry which is preliminary data.</text>
</comment>
<reference evidence="6 7" key="1">
    <citation type="submission" date="2015-11" db="EMBL/GenBank/DDBJ databases">
        <title>Genomic analysis of 38 Legionella species identifies large and diverse effector repertoires.</title>
        <authorList>
            <person name="Burstein D."/>
            <person name="Amaro F."/>
            <person name="Zusman T."/>
            <person name="Lifshitz Z."/>
            <person name="Cohen O."/>
            <person name="Gilbert J.A."/>
            <person name="Pupko T."/>
            <person name="Shuman H.A."/>
            <person name="Segal G."/>
        </authorList>
    </citation>
    <scope>NUCLEOTIDE SEQUENCE [LARGE SCALE GENOMIC DNA]</scope>
    <source>
        <strain evidence="6 7">ATCC 49180</strain>
    </source>
</reference>
<dbReference type="EMBL" id="LNZA01000008">
    <property type="protein sequence ID" value="KTD71315.1"/>
    <property type="molecule type" value="Genomic_DNA"/>
</dbReference>
<keyword evidence="3" id="KW-0274">FAD</keyword>
<feature type="domain" description="RsdA/BaiN/AoA(So)-like Rossmann fold-like" evidence="4">
    <location>
        <begin position="5"/>
        <end position="389"/>
    </location>
</feature>
<evidence type="ECO:0000256" key="1">
    <source>
        <dbReference type="ARBA" id="ARBA00001974"/>
    </source>
</evidence>
<dbReference type="PATRIC" id="fig|40335.7.peg.2858"/>
<keyword evidence="2" id="KW-0285">Flavoprotein</keyword>